<sequence length="87" mass="9280">MQKIYEPENLMEAELLLAMLASEGVKAHLAGRDLLGAMGELPGLGLLALKVDDAQVARARELITAYNSASPLSGDELPDDFPDILVC</sequence>
<comment type="caution">
    <text evidence="2">The sequence shown here is derived from an EMBL/GenBank/DDBJ whole genome shotgun (WGS) entry which is preliminary data.</text>
</comment>
<protein>
    <recommendedName>
        <fullName evidence="1">DUF2007 domain-containing protein</fullName>
    </recommendedName>
</protein>
<dbReference type="OrthoDB" id="6197669at2"/>
<reference evidence="4 5" key="1">
    <citation type="submission" date="2018-08" db="EMBL/GenBank/DDBJ databases">
        <title>Recombination of ecologically and evolutionarily significant loci maintains genetic cohesion in the Pseudomonas syringae species complex.</title>
        <authorList>
            <person name="Dillon M."/>
            <person name="Thakur S."/>
            <person name="Almeida R.N.D."/>
            <person name="Weir B.S."/>
            <person name="Guttman D.S."/>
        </authorList>
    </citation>
    <scope>NUCLEOTIDE SEQUENCE [LARGE SCALE GENOMIC DNA]</scope>
    <source>
        <strain evidence="2 5">ICMP 4086</strain>
        <strain evidence="3 4">ICMP 7496</strain>
    </source>
</reference>
<evidence type="ECO:0000313" key="2">
    <source>
        <dbReference type="EMBL" id="RMM10012.1"/>
    </source>
</evidence>
<dbReference type="InterPro" id="IPR018551">
    <property type="entry name" value="DUF2007"/>
</dbReference>
<evidence type="ECO:0000313" key="4">
    <source>
        <dbReference type="Proteomes" id="UP000269872"/>
    </source>
</evidence>
<name>A0A0P9PKC8_9PSED</name>
<evidence type="ECO:0000259" key="1">
    <source>
        <dbReference type="Pfam" id="PF09413"/>
    </source>
</evidence>
<dbReference type="RefSeq" id="WP_054985730.1">
    <property type="nucleotide sequence ID" value="NZ_LJPW01000120.1"/>
</dbReference>
<dbReference type="EMBL" id="RBOC01000084">
    <property type="protein sequence ID" value="RMM10012.1"/>
    <property type="molecule type" value="Genomic_DNA"/>
</dbReference>
<dbReference type="Pfam" id="PF09413">
    <property type="entry name" value="DUF2007"/>
    <property type="match status" value="1"/>
</dbReference>
<dbReference type="AlphaFoldDB" id="A0A0P9PKC8"/>
<dbReference type="Proteomes" id="UP000278587">
    <property type="component" value="Unassembled WGS sequence"/>
</dbReference>
<organism evidence="2 5">
    <name type="scientific">Pseudomonas caricapapayae</name>
    <dbReference type="NCBI Taxonomy" id="46678"/>
    <lineage>
        <taxon>Bacteria</taxon>
        <taxon>Pseudomonadati</taxon>
        <taxon>Pseudomonadota</taxon>
        <taxon>Gammaproteobacteria</taxon>
        <taxon>Pseudomonadales</taxon>
        <taxon>Pseudomonadaceae</taxon>
        <taxon>Pseudomonas</taxon>
    </lineage>
</organism>
<proteinExistence type="predicted"/>
<dbReference type="GeneID" id="96217373"/>
<evidence type="ECO:0000313" key="5">
    <source>
        <dbReference type="Proteomes" id="UP000278587"/>
    </source>
</evidence>
<feature type="domain" description="DUF2007" evidence="1">
    <location>
        <begin position="1"/>
        <end position="65"/>
    </location>
</feature>
<dbReference type="Gene3D" id="3.30.70.790">
    <property type="entry name" value="UreE, C-terminal domain"/>
    <property type="match status" value="1"/>
</dbReference>
<accession>A0A0P9PKC8</accession>
<evidence type="ECO:0000313" key="3">
    <source>
        <dbReference type="EMBL" id="RMV70219.1"/>
    </source>
</evidence>
<dbReference type="EMBL" id="RBUY01000189">
    <property type="protein sequence ID" value="RMV70219.1"/>
    <property type="molecule type" value="Genomic_DNA"/>
</dbReference>
<gene>
    <name evidence="3" type="ORF">ALP05_00286</name>
    <name evidence="2" type="ORF">ALQ84_01224</name>
</gene>
<dbReference type="Proteomes" id="UP000269872">
    <property type="component" value="Unassembled WGS sequence"/>
</dbReference>